<feature type="region of interest" description="Disordered" evidence="3">
    <location>
        <begin position="1"/>
        <end position="22"/>
    </location>
</feature>
<dbReference type="PANTHER" id="PTHR47293:SF68">
    <property type="entry name" value="JACALIN-RELATED LECTIN 3"/>
    <property type="match status" value="1"/>
</dbReference>
<evidence type="ECO:0000313" key="6">
    <source>
        <dbReference type="Proteomes" id="UP001457282"/>
    </source>
</evidence>
<name>A0AAW1XBD1_RUBAR</name>
<evidence type="ECO:0000256" key="1">
    <source>
        <dbReference type="ARBA" id="ARBA00006568"/>
    </source>
</evidence>
<dbReference type="GO" id="GO:0005536">
    <property type="term" value="F:D-glucose binding"/>
    <property type="evidence" value="ECO:0007669"/>
    <property type="project" value="UniProtKB-ARBA"/>
</dbReference>
<feature type="region of interest" description="Disordered" evidence="3">
    <location>
        <begin position="185"/>
        <end position="224"/>
    </location>
</feature>
<feature type="compositionally biased region" description="Polar residues" evidence="3">
    <location>
        <begin position="186"/>
        <end position="199"/>
    </location>
</feature>
<dbReference type="SMART" id="SM00915">
    <property type="entry name" value="Jacalin"/>
    <property type="match status" value="1"/>
</dbReference>
<dbReference type="Proteomes" id="UP001457282">
    <property type="component" value="Unassembled WGS sequence"/>
</dbReference>
<organism evidence="5 6">
    <name type="scientific">Rubus argutus</name>
    <name type="common">Southern blackberry</name>
    <dbReference type="NCBI Taxonomy" id="59490"/>
    <lineage>
        <taxon>Eukaryota</taxon>
        <taxon>Viridiplantae</taxon>
        <taxon>Streptophyta</taxon>
        <taxon>Embryophyta</taxon>
        <taxon>Tracheophyta</taxon>
        <taxon>Spermatophyta</taxon>
        <taxon>Magnoliopsida</taxon>
        <taxon>eudicotyledons</taxon>
        <taxon>Gunneridae</taxon>
        <taxon>Pentapetalae</taxon>
        <taxon>rosids</taxon>
        <taxon>fabids</taxon>
        <taxon>Rosales</taxon>
        <taxon>Rosaceae</taxon>
        <taxon>Rosoideae</taxon>
        <taxon>Rosoideae incertae sedis</taxon>
        <taxon>Rubus</taxon>
    </lineage>
</organism>
<sequence length="259" mass="29183">MKSTSQQKGSEDSEKKAVSVGPFGSSGRGNIWDNIWDDGVHSSVRQLLIHSSFSGIVHIQIQYDDNGNSFWSNVHGRNLPDVVFSLAPLTRTYRVMLDYPEEFLTSVHGSYESKFWLPTYINSLIFKSNRKTYGPFGREQGEGIDFSMEVSGSKIVGFHGRADDWLYLRAIGAYLKPLDPHENENLNHPSKAQMFNSSKPALPPGYSADQTKPKKDNKSKKERSYIVSGNQVIGNEGDDNGAFIVGNTYKYKYYYVDKN</sequence>
<keyword evidence="6" id="KW-1185">Reference proteome</keyword>
<comment type="similarity">
    <text evidence="1">Belongs to the jacalin lectin family.</text>
</comment>
<dbReference type="InterPro" id="IPR036404">
    <property type="entry name" value="Jacalin-like_lectin_dom_sf"/>
</dbReference>
<protein>
    <recommendedName>
        <fullName evidence="4">Jacalin-type lectin domain-containing protein</fullName>
    </recommendedName>
</protein>
<evidence type="ECO:0000313" key="5">
    <source>
        <dbReference type="EMBL" id="KAK9933942.1"/>
    </source>
</evidence>
<keyword evidence="2" id="KW-0430">Lectin</keyword>
<dbReference type="Pfam" id="PF01419">
    <property type="entry name" value="Jacalin"/>
    <property type="match status" value="1"/>
</dbReference>
<dbReference type="PANTHER" id="PTHR47293">
    <property type="entry name" value="JACALIN-RELATED LECTIN 3"/>
    <property type="match status" value="1"/>
</dbReference>
<feature type="domain" description="Jacalin-type lectin" evidence="4">
    <location>
        <begin position="17"/>
        <end position="177"/>
    </location>
</feature>
<gene>
    <name evidence="5" type="ORF">M0R45_021111</name>
</gene>
<accession>A0AAW1XBD1</accession>
<evidence type="ECO:0000256" key="3">
    <source>
        <dbReference type="SAM" id="MobiDB-lite"/>
    </source>
</evidence>
<dbReference type="GO" id="GO:0005537">
    <property type="term" value="F:D-mannose binding"/>
    <property type="evidence" value="ECO:0007669"/>
    <property type="project" value="UniProtKB-ARBA"/>
</dbReference>
<dbReference type="InterPro" id="IPR033734">
    <property type="entry name" value="Jacalin-like_lectin_dom_plant"/>
</dbReference>
<dbReference type="AlphaFoldDB" id="A0AAW1XBD1"/>
<dbReference type="InterPro" id="IPR001229">
    <property type="entry name" value="Jacalin-like_lectin_dom"/>
</dbReference>
<dbReference type="FunFam" id="2.100.10.30:FF:000001">
    <property type="entry name" value="Jacalin-related lectin 33"/>
    <property type="match status" value="1"/>
</dbReference>
<dbReference type="PROSITE" id="PS51752">
    <property type="entry name" value="JACALIN_LECTIN"/>
    <property type="match status" value="1"/>
</dbReference>
<reference evidence="5 6" key="1">
    <citation type="journal article" date="2023" name="G3 (Bethesda)">
        <title>A chromosome-length genome assembly and annotation of blackberry (Rubus argutus, cv. 'Hillquist').</title>
        <authorList>
            <person name="Bruna T."/>
            <person name="Aryal R."/>
            <person name="Dudchenko O."/>
            <person name="Sargent D.J."/>
            <person name="Mead D."/>
            <person name="Buti M."/>
            <person name="Cavallini A."/>
            <person name="Hytonen T."/>
            <person name="Andres J."/>
            <person name="Pham M."/>
            <person name="Weisz D."/>
            <person name="Mascagni F."/>
            <person name="Usai G."/>
            <person name="Natali L."/>
            <person name="Bassil N."/>
            <person name="Fernandez G.E."/>
            <person name="Lomsadze A."/>
            <person name="Armour M."/>
            <person name="Olukolu B."/>
            <person name="Poorten T."/>
            <person name="Britton C."/>
            <person name="Davik J."/>
            <person name="Ashrafi H."/>
            <person name="Aiden E.L."/>
            <person name="Borodovsky M."/>
            <person name="Worthington M."/>
        </authorList>
    </citation>
    <scope>NUCLEOTIDE SEQUENCE [LARGE SCALE GENOMIC DNA]</scope>
    <source>
        <strain evidence="5">PI 553951</strain>
    </source>
</reference>
<proteinExistence type="inferred from homology"/>
<evidence type="ECO:0000259" key="4">
    <source>
        <dbReference type="PROSITE" id="PS51752"/>
    </source>
</evidence>
<dbReference type="SUPFAM" id="SSF51101">
    <property type="entry name" value="Mannose-binding lectins"/>
    <property type="match status" value="1"/>
</dbReference>
<dbReference type="Gene3D" id="2.100.10.30">
    <property type="entry name" value="Jacalin-like lectin domain"/>
    <property type="match status" value="1"/>
</dbReference>
<dbReference type="CDD" id="cd09612">
    <property type="entry name" value="Jacalin"/>
    <property type="match status" value="1"/>
</dbReference>
<evidence type="ECO:0000256" key="2">
    <source>
        <dbReference type="ARBA" id="ARBA00022734"/>
    </source>
</evidence>
<comment type="caution">
    <text evidence="5">The sequence shown here is derived from an EMBL/GenBank/DDBJ whole genome shotgun (WGS) entry which is preliminary data.</text>
</comment>
<dbReference type="EMBL" id="JBEDUW010000004">
    <property type="protein sequence ID" value="KAK9933942.1"/>
    <property type="molecule type" value="Genomic_DNA"/>
</dbReference>